<evidence type="ECO:0000313" key="5">
    <source>
        <dbReference type="Proteomes" id="UP000821853"/>
    </source>
</evidence>
<accession>A0A9J6GHI5</accession>
<keyword evidence="2" id="KW-0479">Metal-binding</keyword>
<dbReference type="Pfam" id="PF13359">
    <property type="entry name" value="DDE_Tnp_4"/>
    <property type="match status" value="1"/>
</dbReference>
<protein>
    <recommendedName>
        <fullName evidence="3">DDE Tnp4 domain-containing protein</fullName>
    </recommendedName>
</protein>
<dbReference type="EMBL" id="JABSTR010000007">
    <property type="protein sequence ID" value="KAH9374651.1"/>
    <property type="molecule type" value="Genomic_DNA"/>
</dbReference>
<evidence type="ECO:0000256" key="2">
    <source>
        <dbReference type="ARBA" id="ARBA00022723"/>
    </source>
</evidence>
<proteinExistence type="predicted"/>
<dbReference type="AlphaFoldDB" id="A0A9J6GHI5"/>
<comment type="caution">
    <text evidence="4">The sequence shown here is derived from an EMBL/GenBank/DDBJ whole genome shotgun (WGS) entry which is preliminary data.</text>
</comment>
<dbReference type="PANTHER" id="PTHR23080">
    <property type="entry name" value="THAP DOMAIN PROTEIN"/>
    <property type="match status" value="1"/>
</dbReference>
<sequence length="112" mass="12139">MQKPLSHAAQRHTYSPYKHGNRVKWLVGATPDCYVSFISAMYGGATSDRAIVQQSTVLDLLEPGDAVMVDKGFKINDLLPLGVAVHMPPFRIPGAAQMSGKDVEQTKRVASA</sequence>
<dbReference type="VEuPathDB" id="VectorBase:HLOH_065495"/>
<keyword evidence="5" id="KW-1185">Reference proteome</keyword>
<evidence type="ECO:0000256" key="1">
    <source>
        <dbReference type="ARBA" id="ARBA00001968"/>
    </source>
</evidence>
<reference evidence="4 5" key="1">
    <citation type="journal article" date="2020" name="Cell">
        <title>Large-Scale Comparative Analyses of Tick Genomes Elucidate Their Genetic Diversity and Vector Capacities.</title>
        <authorList>
            <consortium name="Tick Genome and Microbiome Consortium (TIGMIC)"/>
            <person name="Jia N."/>
            <person name="Wang J."/>
            <person name="Shi W."/>
            <person name="Du L."/>
            <person name="Sun Y."/>
            <person name="Zhan W."/>
            <person name="Jiang J.F."/>
            <person name="Wang Q."/>
            <person name="Zhang B."/>
            <person name="Ji P."/>
            <person name="Bell-Sakyi L."/>
            <person name="Cui X.M."/>
            <person name="Yuan T.T."/>
            <person name="Jiang B.G."/>
            <person name="Yang W.F."/>
            <person name="Lam T.T."/>
            <person name="Chang Q.C."/>
            <person name="Ding S.J."/>
            <person name="Wang X.J."/>
            <person name="Zhu J.G."/>
            <person name="Ruan X.D."/>
            <person name="Zhao L."/>
            <person name="Wei J.T."/>
            <person name="Ye R.Z."/>
            <person name="Que T.C."/>
            <person name="Du C.H."/>
            <person name="Zhou Y.H."/>
            <person name="Cheng J.X."/>
            <person name="Dai P.F."/>
            <person name="Guo W.B."/>
            <person name="Han X.H."/>
            <person name="Huang E.J."/>
            <person name="Li L.F."/>
            <person name="Wei W."/>
            <person name="Gao Y.C."/>
            <person name="Liu J.Z."/>
            <person name="Shao H.Z."/>
            <person name="Wang X."/>
            <person name="Wang C.C."/>
            <person name="Yang T.C."/>
            <person name="Huo Q.B."/>
            <person name="Li W."/>
            <person name="Chen H.Y."/>
            <person name="Chen S.E."/>
            <person name="Zhou L.G."/>
            <person name="Ni X.B."/>
            <person name="Tian J.H."/>
            <person name="Sheng Y."/>
            <person name="Liu T."/>
            <person name="Pan Y.S."/>
            <person name="Xia L.Y."/>
            <person name="Li J."/>
            <person name="Zhao F."/>
            <person name="Cao W.C."/>
        </authorList>
    </citation>
    <scope>NUCLEOTIDE SEQUENCE [LARGE SCALE GENOMIC DNA]</scope>
    <source>
        <strain evidence="4">HaeL-2018</strain>
    </source>
</reference>
<gene>
    <name evidence="4" type="ORF">HPB48_021780</name>
</gene>
<name>A0A9J6GHI5_HAELO</name>
<comment type="cofactor">
    <cofactor evidence="1">
        <name>a divalent metal cation</name>
        <dbReference type="ChEBI" id="CHEBI:60240"/>
    </cofactor>
</comment>
<evidence type="ECO:0000313" key="4">
    <source>
        <dbReference type="EMBL" id="KAH9374651.1"/>
    </source>
</evidence>
<dbReference type="GO" id="GO:0046872">
    <property type="term" value="F:metal ion binding"/>
    <property type="evidence" value="ECO:0007669"/>
    <property type="project" value="UniProtKB-KW"/>
</dbReference>
<dbReference type="InterPro" id="IPR027806">
    <property type="entry name" value="HARBI1_dom"/>
</dbReference>
<organism evidence="4 5">
    <name type="scientific">Haemaphysalis longicornis</name>
    <name type="common">Bush tick</name>
    <dbReference type="NCBI Taxonomy" id="44386"/>
    <lineage>
        <taxon>Eukaryota</taxon>
        <taxon>Metazoa</taxon>
        <taxon>Ecdysozoa</taxon>
        <taxon>Arthropoda</taxon>
        <taxon>Chelicerata</taxon>
        <taxon>Arachnida</taxon>
        <taxon>Acari</taxon>
        <taxon>Parasitiformes</taxon>
        <taxon>Ixodida</taxon>
        <taxon>Ixodoidea</taxon>
        <taxon>Ixodidae</taxon>
        <taxon>Haemaphysalinae</taxon>
        <taxon>Haemaphysalis</taxon>
    </lineage>
</organism>
<dbReference type="OrthoDB" id="6504129at2759"/>
<feature type="domain" description="DDE Tnp4" evidence="3">
    <location>
        <begin position="2"/>
        <end position="112"/>
    </location>
</feature>
<evidence type="ECO:0000259" key="3">
    <source>
        <dbReference type="Pfam" id="PF13359"/>
    </source>
</evidence>
<dbReference type="OMA" id="PQFTHEQ"/>
<dbReference type="Proteomes" id="UP000821853">
    <property type="component" value="Chromosome 5"/>
</dbReference>